<dbReference type="KEGG" id="bpz:BP1026B_II0099"/>
<protein>
    <submittedName>
        <fullName evidence="12">Chaperone protein EcpD</fullName>
    </submittedName>
</protein>
<evidence type="ECO:0000256" key="4">
    <source>
        <dbReference type="ARBA" id="ARBA00022729"/>
    </source>
</evidence>
<evidence type="ECO:0000313" key="13">
    <source>
        <dbReference type="Proteomes" id="UP000010087"/>
    </source>
</evidence>
<evidence type="ECO:0000256" key="8">
    <source>
        <dbReference type="RuleBase" id="RU003918"/>
    </source>
</evidence>
<dbReference type="InterPro" id="IPR018046">
    <property type="entry name" value="Pili_assmbl_chaperone_CS"/>
</dbReference>
<sequence>MRLWKMCVAVAAACCLASTLSQAAIVITGTRVVYPESSREVNVRLNNVEQSPVLVQAWIDDGNAGASPDEIKVPFILMPPVFRVEPKKGQTLRVMYTGDDLPKDRESVYWLNVLEIPPKPTVEAEQNLLQLAFRTRIKLFFRPSALEDGNAAQARDQLKWKIVRNEKGVSVLRAENRSPYYISISQATAKSGDKSVQFDPGMVPPFGSKEFVSKHDISTLSTHAEIAYKLLNDYGAEVAGSATAE</sequence>
<dbReference type="InterPro" id="IPR016148">
    <property type="entry name" value="Pili_assmbl_chaperone_C"/>
</dbReference>
<dbReference type="InterPro" id="IPR016147">
    <property type="entry name" value="Pili_assmbl_chaperone_N"/>
</dbReference>
<dbReference type="PANTHER" id="PTHR30251:SF2">
    <property type="entry name" value="FIMBRIAL CHAPERONE YADV-RELATED"/>
    <property type="match status" value="1"/>
</dbReference>
<dbReference type="Pfam" id="PF00345">
    <property type="entry name" value="PapD_N"/>
    <property type="match status" value="1"/>
</dbReference>
<dbReference type="InterPro" id="IPR013783">
    <property type="entry name" value="Ig-like_fold"/>
</dbReference>
<dbReference type="Gene3D" id="2.60.40.10">
    <property type="entry name" value="Immunoglobulins"/>
    <property type="match status" value="2"/>
</dbReference>
<comment type="subcellular location">
    <subcellularLocation>
        <location evidence="1 8">Periplasm</location>
    </subcellularLocation>
</comment>
<reference evidence="12 13" key="1">
    <citation type="journal article" date="2012" name="PLoS ONE">
        <title>Evolution of Burkholderia pseudomallei in recurrent melioidosis.</title>
        <authorList>
            <person name="Hayden H.S."/>
            <person name="Lim R."/>
            <person name="Brittnacher M.J."/>
            <person name="Sims E.H."/>
            <person name="Ramage E.R."/>
            <person name="Fong C."/>
            <person name="Wu Z."/>
            <person name="Crist E."/>
            <person name="Chang J."/>
            <person name="Zhou Y."/>
            <person name="Radey M."/>
            <person name="Rohmer L."/>
            <person name="Haugen E."/>
            <person name="Gillett W."/>
            <person name="Wuthiekanun V."/>
            <person name="Peacock S.J."/>
            <person name="Kaul R."/>
            <person name="Miller S.I."/>
            <person name="Manoil C."/>
            <person name="Jacobs M.A."/>
        </authorList>
    </citation>
    <scope>NUCLEOTIDE SEQUENCE [LARGE SCALE GENOMIC DNA]</scope>
    <source>
        <strain evidence="12 13">1026b</strain>
    </source>
</reference>
<evidence type="ECO:0000256" key="1">
    <source>
        <dbReference type="ARBA" id="ARBA00004418"/>
    </source>
</evidence>
<dbReference type="FunFam" id="2.60.40.10:FF:000458">
    <property type="entry name" value="Molecular chaperone FimC"/>
    <property type="match status" value="1"/>
</dbReference>
<keyword evidence="5" id="KW-0574">Periplasm</keyword>
<dbReference type="PANTHER" id="PTHR30251">
    <property type="entry name" value="PILUS ASSEMBLY CHAPERONE"/>
    <property type="match status" value="1"/>
</dbReference>
<dbReference type="Pfam" id="PF02753">
    <property type="entry name" value="PapD_C"/>
    <property type="match status" value="1"/>
</dbReference>
<dbReference type="SUPFAM" id="SSF49584">
    <property type="entry name" value="Periplasmic chaperone C-domain"/>
    <property type="match status" value="1"/>
</dbReference>
<evidence type="ECO:0000256" key="5">
    <source>
        <dbReference type="ARBA" id="ARBA00022764"/>
    </source>
</evidence>
<feature type="signal peptide" evidence="9">
    <location>
        <begin position="1"/>
        <end position="23"/>
    </location>
</feature>
<keyword evidence="3" id="KW-1029">Fimbrium biogenesis</keyword>
<dbReference type="InterPro" id="IPR036316">
    <property type="entry name" value="Pili_assmbl_chap_C_dom_sf"/>
</dbReference>
<evidence type="ECO:0000256" key="6">
    <source>
        <dbReference type="ARBA" id="ARBA00023186"/>
    </source>
</evidence>
<dbReference type="EMBL" id="CP002834">
    <property type="protein sequence ID" value="AFI68382.1"/>
    <property type="molecule type" value="Genomic_DNA"/>
</dbReference>
<evidence type="ECO:0000259" key="10">
    <source>
        <dbReference type="Pfam" id="PF00345"/>
    </source>
</evidence>
<proteinExistence type="inferred from homology"/>
<keyword evidence="4 9" id="KW-0732">Signal</keyword>
<dbReference type="PRINTS" id="PR00969">
    <property type="entry name" value="CHAPERONPILI"/>
</dbReference>
<dbReference type="InterPro" id="IPR008962">
    <property type="entry name" value="PapD-like_sf"/>
</dbReference>
<dbReference type="InterPro" id="IPR050643">
    <property type="entry name" value="Periplasmic_pilus_chap"/>
</dbReference>
<feature type="domain" description="Pili assembly chaperone C-terminal" evidence="11">
    <location>
        <begin position="175"/>
        <end position="238"/>
    </location>
</feature>
<evidence type="ECO:0000256" key="3">
    <source>
        <dbReference type="ARBA" id="ARBA00022558"/>
    </source>
</evidence>
<evidence type="ECO:0000256" key="2">
    <source>
        <dbReference type="ARBA" id="ARBA00007399"/>
    </source>
</evidence>
<evidence type="ECO:0000313" key="12">
    <source>
        <dbReference type="EMBL" id="AFI68382.1"/>
    </source>
</evidence>
<evidence type="ECO:0000259" key="11">
    <source>
        <dbReference type="Pfam" id="PF02753"/>
    </source>
</evidence>
<feature type="domain" description="Pili assembly chaperone N-terminal" evidence="10">
    <location>
        <begin position="25"/>
        <end position="146"/>
    </location>
</feature>
<dbReference type="GO" id="GO:0030288">
    <property type="term" value="C:outer membrane-bounded periplasmic space"/>
    <property type="evidence" value="ECO:0007669"/>
    <property type="project" value="InterPro"/>
</dbReference>
<dbReference type="PROSITE" id="PS00635">
    <property type="entry name" value="PILI_CHAPERONE"/>
    <property type="match status" value="1"/>
</dbReference>
<comment type="similarity">
    <text evidence="2 8">Belongs to the periplasmic pilus chaperone family.</text>
</comment>
<evidence type="ECO:0000256" key="9">
    <source>
        <dbReference type="SAM" id="SignalP"/>
    </source>
</evidence>
<dbReference type="AlphaFoldDB" id="A0A0H3HR62"/>
<organism evidence="12 13">
    <name type="scientific">Burkholderia pseudomallei (strain 1026b)</name>
    <dbReference type="NCBI Taxonomy" id="884204"/>
    <lineage>
        <taxon>Bacteria</taxon>
        <taxon>Pseudomonadati</taxon>
        <taxon>Pseudomonadota</taxon>
        <taxon>Betaproteobacteria</taxon>
        <taxon>Burkholderiales</taxon>
        <taxon>Burkholderiaceae</taxon>
        <taxon>Burkholderia</taxon>
        <taxon>pseudomallei group</taxon>
    </lineage>
</organism>
<evidence type="ECO:0000256" key="7">
    <source>
        <dbReference type="ARBA" id="ARBA00023319"/>
    </source>
</evidence>
<dbReference type="InterPro" id="IPR001829">
    <property type="entry name" value="Pili_assmbl_chaperone_bac"/>
</dbReference>
<keyword evidence="7" id="KW-0393">Immunoglobulin domain</keyword>
<dbReference type="SUPFAM" id="SSF49354">
    <property type="entry name" value="PapD-like"/>
    <property type="match status" value="1"/>
</dbReference>
<dbReference type="PATRIC" id="fig|884204.3.peg.4197"/>
<feature type="chain" id="PRO_5002611610" evidence="9">
    <location>
        <begin position="24"/>
        <end position="245"/>
    </location>
</feature>
<gene>
    <name evidence="12" type="ordered locus">BP1026B_II0099</name>
</gene>
<name>A0A0H3HR62_BURP2</name>
<keyword evidence="6 8" id="KW-0143">Chaperone</keyword>
<dbReference type="GO" id="GO:0071555">
    <property type="term" value="P:cell wall organization"/>
    <property type="evidence" value="ECO:0007669"/>
    <property type="project" value="InterPro"/>
</dbReference>
<accession>A0A0H3HR62</accession>
<dbReference type="Proteomes" id="UP000010087">
    <property type="component" value="Chromosome 2"/>
</dbReference>